<evidence type="ECO:0000313" key="3">
    <source>
        <dbReference type="EMBL" id="KAK3091700.1"/>
    </source>
</evidence>
<dbReference type="GO" id="GO:0006974">
    <property type="term" value="P:DNA damage response"/>
    <property type="evidence" value="ECO:0007669"/>
    <property type="project" value="InterPro"/>
</dbReference>
<dbReference type="GO" id="GO:0008283">
    <property type="term" value="P:cell population proliferation"/>
    <property type="evidence" value="ECO:0007669"/>
    <property type="project" value="InterPro"/>
</dbReference>
<comment type="subcellular location">
    <subcellularLocation>
        <location evidence="1">Cytoplasm</location>
    </subcellularLocation>
</comment>
<dbReference type="EMBL" id="VSWD01000010">
    <property type="protein sequence ID" value="KAK3091700.1"/>
    <property type="molecule type" value="Genomic_DNA"/>
</dbReference>
<dbReference type="GO" id="GO:0005634">
    <property type="term" value="C:nucleus"/>
    <property type="evidence" value="ECO:0007669"/>
    <property type="project" value="TreeGrafter"/>
</dbReference>
<reference evidence="3" key="1">
    <citation type="submission" date="2019-08" db="EMBL/GenBank/DDBJ databases">
        <title>The improved chromosome-level genome for the pearl oyster Pinctada fucata martensii using PacBio sequencing and Hi-C.</title>
        <authorList>
            <person name="Zheng Z."/>
        </authorList>
    </citation>
    <scope>NUCLEOTIDE SEQUENCE</scope>
    <source>
        <strain evidence="3">ZZ-2019</strain>
        <tissue evidence="3">Adductor muscle</tissue>
    </source>
</reference>
<dbReference type="PANTHER" id="PTHR21331:SF2">
    <property type="entry name" value="BRCA1-ASSOCIATED ATM ACTIVATOR 1"/>
    <property type="match status" value="1"/>
</dbReference>
<evidence type="ECO:0000313" key="4">
    <source>
        <dbReference type="Proteomes" id="UP001186944"/>
    </source>
</evidence>
<protein>
    <submittedName>
        <fullName evidence="3">Uncharacterized protein</fullName>
    </submittedName>
</protein>
<dbReference type="Proteomes" id="UP001186944">
    <property type="component" value="Unassembled WGS sequence"/>
</dbReference>
<proteinExistence type="predicted"/>
<gene>
    <name evidence="3" type="ORF">FSP39_021980</name>
</gene>
<dbReference type="GO" id="GO:0005737">
    <property type="term" value="C:cytoplasm"/>
    <property type="evidence" value="ECO:0007669"/>
    <property type="project" value="UniProtKB-SubCell"/>
</dbReference>
<keyword evidence="4" id="KW-1185">Reference proteome</keyword>
<dbReference type="PANTHER" id="PTHR21331">
    <property type="entry name" value="BRCA1-ASSOCIATED ATM ACTIVATOR 1"/>
    <property type="match status" value="1"/>
</dbReference>
<evidence type="ECO:0000256" key="2">
    <source>
        <dbReference type="ARBA" id="ARBA00022490"/>
    </source>
</evidence>
<accession>A0AA88XTS3</accession>
<organism evidence="3 4">
    <name type="scientific">Pinctada imbricata</name>
    <name type="common">Atlantic pearl-oyster</name>
    <name type="synonym">Pinctada martensii</name>
    <dbReference type="NCBI Taxonomy" id="66713"/>
    <lineage>
        <taxon>Eukaryota</taxon>
        <taxon>Metazoa</taxon>
        <taxon>Spiralia</taxon>
        <taxon>Lophotrochozoa</taxon>
        <taxon>Mollusca</taxon>
        <taxon>Bivalvia</taxon>
        <taxon>Autobranchia</taxon>
        <taxon>Pteriomorphia</taxon>
        <taxon>Pterioida</taxon>
        <taxon>Pterioidea</taxon>
        <taxon>Pteriidae</taxon>
        <taxon>Pinctada</taxon>
    </lineage>
</organism>
<keyword evidence="2" id="KW-0963">Cytoplasm</keyword>
<sequence>MITDEAEAFPRRAATILVLECWDTFQQHALQSRIYSVFSSVIPNDFDWEVKLGAVQFWDQCIFRFVNSFTNSERTPEVKECASQGDVDSITKHTDNVKILGLKTLLKLSEDHDDSVAEKSIESLLQIRRTLQGNAIALNQVWKLSSEENQNILAQFESRNLSSELELLQNSKDERTEYLCLLDDILSYRDENKTEEDVALDCY</sequence>
<dbReference type="InterPro" id="IPR038904">
    <property type="entry name" value="BRAT1"/>
</dbReference>
<dbReference type="AlphaFoldDB" id="A0AA88XTS3"/>
<evidence type="ECO:0000256" key="1">
    <source>
        <dbReference type="ARBA" id="ARBA00004496"/>
    </source>
</evidence>
<name>A0AA88XTS3_PINIB</name>
<comment type="caution">
    <text evidence="3">The sequence shown here is derived from an EMBL/GenBank/DDBJ whole genome shotgun (WGS) entry which is preliminary data.</text>
</comment>